<comment type="similarity">
    <text evidence="1">Belongs to the actin-binding proteins ADF family.</text>
</comment>
<dbReference type="GO" id="GO:0015629">
    <property type="term" value="C:actin cytoskeleton"/>
    <property type="evidence" value="ECO:0007669"/>
    <property type="project" value="InterPro"/>
</dbReference>
<comment type="caution">
    <text evidence="5">The sequence shown here is derived from an EMBL/GenBank/DDBJ whole genome shotgun (WGS) entry which is preliminary data.</text>
</comment>
<accession>A0A7J7PC21</accession>
<dbReference type="GO" id="GO:0030042">
    <property type="term" value="P:actin filament depolymerization"/>
    <property type="evidence" value="ECO:0007669"/>
    <property type="project" value="InterPro"/>
</dbReference>
<evidence type="ECO:0000313" key="6">
    <source>
        <dbReference type="Proteomes" id="UP000541444"/>
    </source>
</evidence>
<reference evidence="5 6" key="1">
    <citation type="journal article" date="2020" name="IScience">
        <title>Genome Sequencing of the Endangered Kingdonia uniflora (Circaeasteraceae, Ranunculales) Reveals Potential Mechanisms of Evolutionary Specialization.</title>
        <authorList>
            <person name="Sun Y."/>
            <person name="Deng T."/>
            <person name="Zhang A."/>
            <person name="Moore M.J."/>
            <person name="Landis J.B."/>
            <person name="Lin N."/>
            <person name="Zhang H."/>
            <person name="Zhang X."/>
            <person name="Huang J."/>
            <person name="Zhang X."/>
            <person name="Sun H."/>
            <person name="Wang H."/>
        </authorList>
    </citation>
    <scope>NUCLEOTIDE SEQUENCE [LARGE SCALE GENOMIC DNA]</scope>
    <source>
        <strain evidence="5">TB1705</strain>
        <tissue evidence="5">Leaf</tissue>
    </source>
</reference>
<dbReference type="PROSITE" id="PS51263">
    <property type="entry name" value="ADF_H"/>
    <property type="match status" value="1"/>
</dbReference>
<feature type="domain" description="ADF-H" evidence="4">
    <location>
        <begin position="1"/>
        <end position="115"/>
    </location>
</feature>
<sequence length="277" mass="32253">MRNYQFIVFRIEEKIQQVMVERLGEPEESYEVFSACLPPNECHYAVFDLDFTTEKNFQKSKIFFIACTVIHWGCIPISTLSSAICSLQVYRRNHSELSIYTFDQLQKQFIKTYAHNIDKEENLYSLIGLKQSYGENLEDFSKKLLELARKVDNLDQKIAATSFTNALRLDCKAKEYLFLNKPATLEKMITKVIGYVDLERMMSKRQNSTKSIHSTKIPVIDRTSEPKEEQGDRKCTKGNTGYPRKRGPQNKPILSKMNIPIFTIFLMLLKDPLYRVS</sequence>
<dbReference type="InterPro" id="IPR005162">
    <property type="entry name" value="Retrotrans_gag_dom"/>
</dbReference>
<dbReference type="EMBL" id="JACGCM010000018">
    <property type="protein sequence ID" value="KAF6176893.1"/>
    <property type="molecule type" value="Genomic_DNA"/>
</dbReference>
<dbReference type="Proteomes" id="UP000541444">
    <property type="component" value="Unassembled WGS sequence"/>
</dbReference>
<dbReference type="SUPFAM" id="SSF55753">
    <property type="entry name" value="Actin depolymerizing proteins"/>
    <property type="match status" value="1"/>
</dbReference>
<evidence type="ECO:0000313" key="5">
    <source>
        <dbReference type="EMBL" id="KAF6176893.1"/>
    </source>
</evidence>
<name>A0A7J7PC21_9MAGN</name>
<evidence type="ECO:0000256" key="3">
    <source>
        <dbReference type="SAM" id="MobiDB-lite"/>
    </source>
</evidence>
<dbReference type="GO" id="GO:0003779">
    <property type="term" value="F:actin binding"/>
    <property type="evidence" value="ECO:0007669"/>
    <property type="project" value="UniProtKB-KW"/>
</dbReference>
<keyword evidence="2" id="KW-0009">Actin-binding</keyword>
<keyword evidence="6" id="KW-1185">Reference proteome</keyword>
<organism evidence="5 6">
    <name type="scientific">Kingdonia uniflora</name>
    <dbReference type="NCBI Taxonomy" id="39325"/>
    <lineage>
        <taxon>Eukaryota</taxon>
        <taxon>Viridiplantae</taxon>
        <taxon>Streptophyta</taxon>
        <taxon>Embryophyta</taxon>
        <taxon>Tracheophyta</taxon>
        <taxon>Spermatophyta</taxon>
        <taxon>Magnoliopsida</taxon>
        <taxon>Ranunculales</taxon>
        <taxon>Circaeasteraceae</taxon>
        <taxon>Kingdonia</taxon>
    </lineage>
</organism>
<dbReference type="InterPro" id="IPR002108">
    <property type="entry name" value="ADF-H"/>
</dbReference>
<dbReference type="Gene3D" id="3.40.20.10">
    <property type="entry name" value="Severin"/>
    <property type="match status" value="1"/>
</dbReference>
<dbReference type="Pfam" id="PF03732">
    <property type="entry name" value="Retrotrans_gag"/>
    <property type="match status" value="1"/>
</dbReference>
<dbReference type="OrthoDB" id="10249245at2759"/>
<proteinExistence type="inferred from homology"/>
<feature type="compositionally biased region" description="Basic and acidic residues" evidence="3">
    <location>
        <begin position="222"/>
        <end position="235"/>
    </location>
</feature>
<dbReference type="InterPro" id="IPR017904">
    <property type="entry name" value="ADF/Cofilin"/>
</dbReference>
<feature type="region of interest" description="Disordered" evidence="3">
    <location>
        <begin position="207"/>
        <end position="251"/>
    </location>
</feature>
<dbReference type="Pfam" id="PF00241">
    <property type="entry name" value="Cofilin_ADF"/>
    <property type="match status" value="1"/>
</dbReference>
<evidence type="ECO:0000259" key="4">
    <source>
        <dbReference type="PROSITE" id="PS51263"/>
    </source>
</evidence>
<evidence type="ECO:0000256" key="2">
    <source>
        <dbReference type="ARBA" id="ARBA00023203"/>
    </source>
</evidence>
<dbReference type="InterPro" id="IPR029006">
    <property type="entry name" value="ADF-H/Gelsolin-like_dom_sf"/>
</dbReference>
<dbReference type="PANTHER" id="PTHR11913">
    <property type="entry name" value="COFILIN-RELATED"/>
    <property type="match status" value="1"/>
</dbReference>
<protein>
    <recommendedName>
        <fullName evidence="4">ADF-H domain-containing protein</fullName>
    </recommendedName>
</protein>
<dbReference type="AlphaFoldDB" id="A0A7J7PC21"/>
<dbReference type="SMART" id="SM00102">
    <property type="entry name" value="ADF"/>
    <property type="match status" value="1"/>
</dbReference>
<evidence type="ECO:0000256" key="1">
    <source>
        <dbReference type="ARBA" id="ARBA00006844"/>
    </source>
</evidence>
<gene>
    <name evidence="5" type="ORF">GIB67_030576</name>
</gene>